<dbReference type="AlphaFoldDB" id="A0A0T7APT6"/>
<evidence type="ECO:0000256" key="1">
    <source>
        <dbReference type="SAM" id="MobiDB-lite"/>
    </source>
</evidence>
<evidence type="ECO:0000313" key="3">
    <source>
        <dbReference type="Proteomes" id="UP000217431"/>
    </source>
</evidence>
<dbReference type="STRING" id="28131.BWX40_10520"/>
<proteinExistence type="predicted"/>
<dbReference type="Proteomes" id="UP000217431">
    <property type="component" value="Chromosome II"/>
</dbReference>
<organism evidence="2 3">
    <name type="scientific">Prevotella intermedia</name>
    <dbReference type="NCBI Taxonomy" id="28131"/>
    <lineage>
        <taxon>Bacteria</taxon>
        <taxon>Pseudomonadati</taxon>
        <taxon>Bacteroidota</taxon>
        <taxon>Bacteroidia</taxon>
        <taxon>Bacteroidales</taxon>
        <taxon>Prevotellaceae</taxon>
        <taxon>Prevotella</taxon>
    </lineage>
</organism>
<dbReference type="RefSeq" id="WP_172419471.1">
    <property type="nucleotide sequence ID" value="NZ_AP014598.1"/>
</dbReference>
<name>A0A0T7APT6_PREIN</name>
<gene>
    <name evidence="2" type="ORF">PIOMA14_II_0623</name>
</gene>
<accession>A0A0T7APT6</accession>
<dbReference type="EMBL" id="AP014598">
    <property type="protein sequence ID" value="BAU19127.1"/>
    <property type="molecule type" value="Genomic_DNA"/>
</dbReference>
<sequence>MKKKLYIVPDIINILTETADLIMSSTDVNNNGTQVGTGSDHGGGNAWEGGCSKDGFWSTDDDNNLN</sequence>
<reference evidence="2 3" key="1">
    <citation type="journal article" date="2016" name="DNA Res.">
        <title>The complete genome sequencing of Prevotella intermedia strain OMA14 and a subsequent fine-scale, intra-species genomic comparison reveal an unusual amplification of conjugative and mobile transposons and identify a novel Prevotella-lineage-specific repeat.</title>
        <authorList>
            <person name="Naito M."/>
            <person name="Ogura Y."/>
            <person name="Itoh T."/>
            <person name="Shoji M."/>
            <person name="Okamoto M."/>
            <person name="Hayashi T."/>
            <person name="Nakayama K."/>
        </authorList>
    </citation>
    <scope>NUCLEOTIDE SEQUENCE [LARGE SCALE GENOMIC DNA]</scope>
    <source>
        <strain evidence="2 3">OMA14</strain>
    </source>
</reference>
<protein>
    <submittedName>
        <fullName evidence="2">Uncharacterized protein</fullName>
    </submittedName>
</protein>
<feature type="region of interest" description="Disordered" evidence="1">
    <location>
        <begin position="29"/>
        <end position="66"/>
    </location>
</feature>
<evidence type="ECO:0000313" key="2">
    <source>
        <dbReference type="EMBL" id="BAU19127.1"/>
    </source>
</evidence>